<dbReference type="EMBL" id="BQNB010013292">
    <property type="protein sequence ID" value="GJT14193.1"/>
    <property type="molecule type" value="Genomic_DNA"/>
</dbReference>
<keyword evidence="2" id="KW-0548">Nucleotidyltransferase</keyword>
<sequence length="919" mass="103619">MVRAADLELEFNQFQENTNGRLTTLENELAAMRLEIFETSAAGERKNPKESVNSLGSKRVEFGTSSVLNEINRKVNSGLGDDNELVRQKTLTAGAIFKANDYRFKKLKMPIFDGEDAYGWIYRMERFFKIQGVEALEQLQVAELCLEGEALSWYCWSEGRLHLFDYNKDGTAQAYVALFEKLAGQLVGVSEQVLEATFIKGLKPDLRASVRVMRPEGLNHAMILAVTIEENEGFNIGARGGGSYRSGGTTSNFSGYKNNTTSSTQTLLSTASTGNKGGISSIGRKFEPGHICASRSLQVLLVDEEEEYEEEDDEELKMATDHAHLDMVEVSLNSVMGFTPNRTMKLRGKIGDREVAVLIDCGATHNFISSKIVEELRLAVSDSGTFNVTLGNGETTRSRGICKGLVVVFPEIQVFEDFLQLELGSTNAILGIKWLQTLGDVKMNWKLLTMKFMVGLGEVTLCGDPSLCRSKLSLKAMEKSLTANAECYLVELKELDAHKSSHQGVNTEPFKKLLLQFEDVFNMPFGLPPTRAHEHAINLREGTTPVSIRPYRYPQVQKDEIEKLVREMLEAGIIQPSVSPFSSSVLLVKKKDGSWRFCVDYRALNNATILDKFPIPVIDELLDELQGAKIFSKIDLKSGYHQIRMKSSDVQKTTFRTHEGHYEFLVMPFGLTNAPTTFQALMNKVFKSYLRKFILVFFDDILVYSRTVEEHEDHLQTVFQILREKKLYANRKKCSFAQEQIEYLGHVVTRDGVAADPSKVKAMLEWLVPKSIRELHGFLGLTGYYRKFVKGYGMIASPLTDQLKKDSFKWNEEANQAFETLRTTMSTLHVLVLPDFSQPFVVEADASGFGIWAVLLQNKRAIAYFSQVLGWHSITFLLNAKDHSKYKEYPNKDKGEQRRYTRKRVLAGTATLPINLDHI</sequence>
<gene>
    <name evidence="7" type="ORF">Tco_0861235</name>
</gene>
<dbReference type="Pfam" id="PF17919">
    <property type="entry name" value="RT_RNaseH_2"/>
    <property type="match status" value="1"/>
</dbReference>
<evidence type="ECO:0000313" key="8">
    <source>
        <dbReference type="Proteomes" id="UP001151760"/>
    </source>
</evidence>
<dbReference type="PANTHER" id="PTHR37984:SF5">
    <property type="entry name" value="PROTEIN NYNRIN-LIKE"/>
    <property type="match status" value="1"/>
</dbReference>
<dbReference type="InterPro" id="IPR050951">
    <property type="entry name" value="Retrovirus_Pol_polyprotein"/>
</dbReference>
<dbReference type="Gene3D" id="3.30.70.270">
    <property type="match status" value="2"/>
</dbReference>
<feature type="domain" description="Reverse transcriptase" evidence="6">
    <location>
        <begin position="569"/>
        <end position="748"/>
    </location>
</feature>
<evidence type="ECO:0000313" key="7">
    <source>
        <dbReference type="EMBL" id="GJT14193.1"/>
    </source>
</evidence>
<dbReference type="InterPro" id="IPR043128">
    <property type="entry name" value="Rev_trsase/Diguanyl_cyclase"/>
</dbReference>
<reference evidence="7" key="1">
    <citation type="journal article" date="2022" name="Int. J. Mol. Sci.">
        <title>Draft Genome of Tanacetum Coccineum: Genomic Comparison of Closely Related Tanacetum-Family Plants.</title>
        <authorList>
            <person name="Yamashiro T."/>
            <person name="Shiraishi A."/>
            <person name="Nakayama K."/>
            <person name="Satake H."/>
        </authorList>
    </citation>
    <scope>NUCLEOTIDE SEQUENCE</scope>
</reference>
<accession>A0ABQ5BKX1</accession>
<dbReference type="InterPro" id="IPR000477">
    <property type="entry name" value="RT_dom"/>
</dbReference>
<dbReference type="PROSITE" id="PS50878">
    <property type="entry name" value="RT_POL"/>
    <property type="match status" value="1"/>
</dbReference>
<protein>
    <submittedName>
        <fullName evidence="7">Ty3-gypsy retrotransposon protein</fullName>
    </submittedName>
</protein>
<keyword evidence="3" id="KW-0540">Nuclease</keyword>
<dbReference type="InterPro" id="IPR021109">
    <property type="entry name" value="Peptidase_aspartic_dom_sf"/>
</dbReference>
<evidence type="ECO:0000256" key="4">
    <source>
        <dbReference type="ARBA" id="ARBA00022759"/>
    </source>
</evidence>
<dbReference type="InterPro" id="IPR041577">
    <property type="entry name" value="RT_RNaseH_2"/>
</dbReference>
<evidence type="ECO:0000256" key="1">
    <source>
        <dbReference type="ARBA" id="ARBA00022679"/>
    </source>
</evidence>
<keyword evidence="8" id="KW-1185">Reference proteome</keyword>
<keyword evidence="1" id="KW-0808">Transferase</keyword>
<dbReference type="Pfam" id="PF00078">
    <property type="entry name" value="RVT_1"/>
    <property type="match status" value="1"/>
</dbReference>
<proteinExistence type="predicted"/>
<dbReference type="Proteomes" id="UP001151760">
    <property type="component" value="Unassembled WGS sequence"/>
</dbReference>
<dbReference type="CDD" id="cd00303">
    <property type="entry name" value="retropepsin_like"/>
    <property type="match status" value="1"/>
</dbReference>
<dbReference type="SUPFAM" id="SSF56672">
    <property type="entry name" value="DNA/RNA polymerases"/>
    <property type="match status" value="1"/>
</dbReference>
<dbReference type="Pfam" id="PF08284">
    <property type="entry name" value="RVP_2"/>
    <property type="match status" value="1"/>
</dbReference>
<evidence type="ECO:0000256" key="2">
    <source>
        <dbReference type="ARBA" id="ARBA00022695"/>
    </source>
</evidence>
<reference evidence="7" key="2">
    <citation type="submission" date="2022-01" db="EMBL/GenBank/DDBJ databases">
        <authorList>
            <person name="Yamashiro T."/>
            <person name="Shiraishi A."/>
            <person name="Satake H."/>
            <person name="Nakayama K."/>
        </authorList>
    </citation>
    <scope>NUCLEOTIDE SEQUENCE</scope>
</reference>
<dbReference type="CDD" id="cd01647">
    <property type="entry name" value="RT_LTR"/>
    <property type="match status" value="1"/>
</dbReference>
<organism evidence="7 8">
    <name type="scientific">Tanacetum coccineum</name>
    <dbReference type="NCBI Taxonomy" id="301880"/>
    <lineage>
        <taxon>Eukaryota</taxon>
        <taxon>Viridiplantae</taxon>
        <taxon>Streptophyta</taxon>
        <taxon>Embryophyta</taxon>
        <taxon>Tracheophyta</taxon>
        <taxon>Spermatophyta</taxon>
        <taxon>Magnoliopsida</taxon>
        <taxon>eudicotyledons</taxon>
        <taxon>Gunneridae</taxon>
        <taxon>Pentapetalae</taxon>
        <taxon>asterids</taxon>
        <taxon>campanulids</taxon>
        <taxon>Asterales</taxon>
        <taxon>Asteraceae</taxon>
        <taxon>Asteroideae</taxon>
        <taxon>Anthemideae</taxon>
        <taxon>Anthemidinae</taxon>
        <taxon>Tanacetum</taxon>
    </lineage>
</organism>
<dbReference type="Gene3D" id="3.10.10.10">
    <property type="entry name" value="HIV Type 1 Reverse Transcriptase, subunit A, domain 1"/>
    <property type="match status" value="1"/>
</dbReference>
<evidence type="ECO:0000259" key="6">
    <source>
        <dbReference type="PROSITE" id="PS50878"/>
    </source>
</evidence>
<keyword evidence="4" id="KW-0378">Hydrolase</keyword>
<dbReference type="SUPFAM" id="SSF50630">
    <property type="entry name" value="Acid proteases"/>
    <property type="match status" value="1"/>
</dbReference>
<comment type="caution">
    <text evidence="7">The sequence shown here is derived from an EMBL/GenBank/DDBJ whole genome shotgun (WGS) entry which is preliminary data.</text>
</comment>
<evidence type="ECO:0000256" key="5">
    <source>
        <dbReference type="ARBA" id="ARBA00023268"/>
    </source>
</evidence>
<keyword evidence="4" id="KW-0255">Endonuclease</keyword>
<dbReference type="PANTHER" id="PTHR37984">
    <property type="entry name" value="PROTEIN CBG26694"/>
    <property type="match status" value="1"/>
</dbReference>
<keyword evidence="5" id="KW-0511">Multifunctional enzyme</keyword>
<evidence type="ECO:0000256" key="3">
    <source>
        <dbReference type="ARBA" id="ARBA00022722"/>
    </source>
</evidence>
<dbReference type="InterPro" id="IPR043502">
    <property type="entry name" value="DNA/RNA_pol_sf"/>
</dbReference>
<name>A0ABQ5BKX1_9ASTR</name>
<dbReference type="Gene3D" id="2.40.70.10">
    <property type="entry name" value="Acid Proteases"/>
    <property type="match status" value="1"/>
</dbReference>